<sequence>MMVKCWIHCRLDAAAILQSLTSLVDEGTPPRSNYVNVMRDSVLESAFRAFKRQRFSPWHRLNVTFVDTAGVTEGAVDDGGPTREFLRLLITEIKDSSFFNGPDYNKNLSLVSRSMPHYHTI</sequence>
<dbReference type="PROSITE" id="PS50237">
    <property type="entry name" value="HECT"/>
    <property type="match status" value="1"/>
</dbReference>
<dbReference type="InterPro" id="IPR035983">
    <property type="entry name" value="Hect_E3_ubiquitin_ligase"/>
</dbReference>
<evidence type="ECO:0000256" key="3">
    <source>
        <dbReference type="PROSITE-ProRule" id="PRU00104"/>
    </source>
</evidence>
<dbReference type="Gene3D" id="3.90.1750.10">
    <property type="entry name" value="Hect, E3 ligase catalytic domains"/>
    <property type="match status" value="1"/>
</dbReference>
<accession>A0ABV0UM30</accession>
<dbReference type="InterPro" id="IPR000569">
    <property type="entry name" value="HECT_dom"/>
</dbReference>
<keyword evidence="2 3" id="KW-0833">Ubl conjugation pathway</keyword>
<reference evidence="5 6" key="1">
    <citation type="submission" date="2021-06" db="EMBL/GenBank/DDBJ databases">
        <authorList>
            <person name="Palmer J.M."/>
        </authorList>
    </citation>
    <scope>NUCLEOTIDE SEQUENCE [LARGE SCALE GENOMIC DNA]</scope>
    <source>
        <strain evidence="6">if_2019</strain>
        <tissue evidence="5">Muscle</tissue>
    </source>
</reference>
<name>A0ABV0UM30_9TELE</name>
<protein>
    <recommendedName>
        <fullName evidence="4">HECT domain-containing protein</fullName>
    </recommendedName>
</protein>
<evidence type="ECO:0000256" key="2">
    <source>
        <dbReference type="ARBA" id="ARBA00022786"/>
    </source>
</evidence>
<evidence type="ECO:0000313" key="6">
    <source>
        <dbReference type="Proteomes" id="UP001482620"/>
    </source>
</evidence>
<comment type="caution">
    <text evidence="5">The sequence shown here is derived from an EMBL/GenBank/DDBJ whole genome shotgun (WGS) entry which is preliminary data.</text>
</comment>
<evidence type="ECO:0000259" key="4">
    <source>
        <dbReference type="PROSITE" id="PS50237"/>
    </source>
</evidence>
<proteinExistence type="predicted"/>
<dbReference type="SUPFAM" id="SSF56204">
    <property type="entry name" value="Hect, E3 ligase catalytic domain"/>
    <property type="match status" value="1"/>
</dbReference>
<comment type="caution">
    <text evidence="3">Lacks conserved residue(s) required for the propagation of feature annotation.</text>
</comment>
<dbReference type="EMBL" id="JAHRIQ010076085">
    <property type="protein sequence ID" value="MEQ2246136.1"/>
    <property type="molecule type" value="Genomic_DNA"/>
</dbReference>
<evidence type="ECO:0000256" key="1">
    <source>
        <dbReference type="ARBA" id="ARBA00022679"/>
    </source>
</evidence>
<keyword evidence="1" id="KW-0808">Transferase</keyword>
<organism evidence="5 6">
    <name type="scientific">Ilyodon furcidens</name>
    <name type="common">goldbreast splitfin</name>
    <dbReference type="NCBI Taxonomy" id="33524"/>
    <lineage>
        <taxon>Eukaryota</taxon>
        <taxon>Metazoa</taxon>
        <taxon>Chordata</taxon>
        <taxon>Craniata</taxon>
        <taxon>Vertebrata</taxon>
        <taxon>Euteleostomi</taxon>
        <taxon>Actinopterygii</taxon>
        <taxon>Neopterygii</taxon>
        <taxon>Teleostei</taxon>
        <taxon>Neoteleostei</taxon>
        <taxon>Acanthomorphata</taxon>
        <taxon>Ovalentaria</taxon>
        <taxon>Atherinomorphae</taxon>
        <taxon>Cyprinodontiformes</taxon>
        <taxon>Goodeidae</taxon>
        <taxon>Ilyodon</taxon>
    </lineage>
</organism>
<keyword evidence="6" id="KW-1185">Reference proteome</keyword>
<feature type="domain" description="HECT" evidence="4">
    <location>
        <begin position="48"/>
        <end position="93"/>
    </location>
</feature>
<dbReference type="Proteomes" id="UP001482620">
    <property type="component" value="Unassembled WGS sequence"/>
</dbReference>
<evidence type="ECO:0000313" key="5">
    <source>
        <dbReference type="EMBL" id="MEQ2246136.1"/>
    </source>
</evidence>
<gene>
    <name evidence="5" type="ORF">ILYODFUR_035128</name>
</gene>